<name>M1WY84_9NOST</name>
<gene>
    <name evidence="1" type="ORF">RINTHH_5570</name>
</gene>
<reference evidence="1 2" key="1">
    <citation type="submission" date="2012-05" db="EMBL/GenBank/DDBJ databases">
        <authorList>
            <person name="Hilton J."/>
        </authorList>
    </citation>
    <scope>NUCLEOTIDE SEQUENCE [LARGE SCALE GENOMIC DNA]</scope>
    <source>
        <strain evidence="1 2">HH01</strain>
    </source>
</reference>
<keyword evidence="2" id="KW-1185">Reference proteome</keyword>
<reference evidence="2" key="2">
    <citation type="submission" date="2016-01" db="EMBL/GenBank/DDBJ databases">
        <title>Diatom-associated endosymboitic cyanobacterium lacks core nitrogen metabolism enzymes.</title>
        <authorList>
            <person name="Hilton J.A."/>
            <person name="Foster R.A."/>
            <person name="Tripp H.J."/>
            <person name="Carter B.J."/>
            <person name="Zehr J.P."/>
            <person name="Villareal T.A."/>
        </authorList>
    </citation>
    <scope>NUCLEOTIDE SEQUENCE [LARGE SCALE GENOMIC DNA]</scope>
    <source>
        <strain evidence="2">HH01</strain>
    </source>
</reference>
<evidence type="ECO:0000313" key="1">
    <source>
        <dbReference type="EMBL" id="CCH66712.1"/>
    </source>
</evidence>
<dbReference type="GO" id="GO:0016740">
    <property type="term" value="F:transferase activity"/>
    <property type="evidence" value="ECO:0007669"/>
    <property type="project" value="UniProtKB-KW"/>
</dbReference>
<proteinExistence type="predicted"/>
<organism evidence="1 2">
    <name type="scientific">Richelia intracellularis HH01</name>
    <dbReference type="NCBI Taxonomy" id="1165094"/>
    <lineage>
        <taxon>Bacteria</taxon>
        <taxon>Bacillati</taxon>
        <taxon>Cyanobacteriota</taxon>
        <taxon>Cyanophyceae</taxon>
        <taxon>Nostocales</taxon>
        <taxon>Nostocaceae</taxon>
        <taxon>Richelia</taxon>
    </lineage>
</organism>
<accession>M1WY84</accession>
<dbReference type="Proteomes" id="UP000053051">
    <property type="component" value="Unassembled WGS sequence"/>
</dbReference>
<sequence length="228" mass="27016">MCCNIRNPDTVLYHSLISCIDESSNFIRNNNVHLHKYLSKINVRFHELLAKNLCYPIFGLIHSSTLKSITLQGIYRTADAIFLLRLAMLGKFYEIPEYLFFLCSHLKQSLSILFPDHMSFIDNNHKYILGLLPDLYGYEKWFDSSNNESKLLFQYWRVFWEYLRSAWLVTMICYECFCYHISLIKQFKGIQPLLFKDFIAAKILWGKFTKYKTADTLAIIVNIIQYPK</sequence>
<evidence type="ECO:0000313" key="2">
    <source>
        <dbReference type="Proteomes" id="UP000053051"/>
    </source>
</evidence>
<keyword evidence="1" id="KW-0808">Transferase</keyword>
<comment type="caution">
    <text evidence="1">The sequence shown here is derived from an EMBL/GenBank/DDBJ whole genome shotgun (WGS) entry which is preliminary data.</text>
</comment>
<dbReference type="AlphaFoldDB" id="M1WY84"/>
<dbReference type="EMBL" id="CAIY01000027">
    <property type="protein sequence ID" value="CCH66712.1"/>
    <property type="molecule type" value="Genomic_DNA"/>
</dbReference>
<protein>
    <submittedName>
        <fullName evidence="1">Probable glycosyl transferase</fullName>
    </submittedName>
</protein>
<dbReference type="STRING" id="1165094.RINTHH_5570"/>